<evidence type="ECO:0000313" key="2">
    <source>
        <dbReference type="Proteomes" id="UP000010471"/>
    </source>
</evidence>
<dbReference type="SUPFAM" id="SSF53448">
    <property type="entry name" value="Nucleotide-diphospho-sugar transferases"/>
    <property type="match status" value="1"/>
</dbReference>
<evidence type="ECO:0000313" key="1">
    <source>
        <dbReference type="EMBL" id="AFZ17980.1"/>
    </source>
</evidence>
<name>K9WC59_9CYAN</name>
<dbReference type="HOGENOM" id="CLU_885189_0_0_3"/>
<dbReference type="OrthoDB" id="456453at2"/>
<dbReference type="EMBL" id="CP003630">
    <property type="protein sequence ID" value="AFZ17980.1"/>
    <property type="molecule type" value="Genomic_DNA"/>
</dbReference>
<dbReference type="STRING" id="1173027.Mic7113_2165"/>
<accession>K9WC59</accession>
<proteinExistence type="predicted"/>
<keyword evidence="2" id="KW-1185">Reference proteome</keyword>
<dbReference type="KEGG" id="mic:Mic7113_2165"/>
<dbReference type="InterPro" id="IPR029044">
    <property type="entry name" value="Nucleotide-diphossugar_trans"/>
</dbReference>
<dbReference type="PATRIC" id="fig|1173027.3.peg.2363"/>
<sequence length="319" mass="37440">MEDFGIIVACCYQDYLFAKGCCASIRHFLGDVPICLIVDGTFSVSSLEKAYNVRILNHHNVTHELLKKRSFGWGKTKMIAFWESPWKHFLVLDADTNVWGNVLKYADFKNYDAVIDKPRYGYPDDKVCEFFFEISAVEKYFPDFNWQAHRHDYFCTGTFFGTRDIFSLEEYIEILDFTEKHPGIFKYGEMGFLNFMLFRAADNGKIRLGQVPMQLIVPDFEREAMQKRFPVEETGPVVQNEEAIVIHWCGPKPRLSTSQVYPEPMSFCRRQFLHNERGYTGTTANLWLKLEDYSSLVNVYKNKILRKLSQRRQRLLTQK</sequence>
<organism evidence="1 2">
    <name type="scientific">Allocoleopsis franciscana PCC 7113</name>
    <dbReference type="NCBI Taxonomy" id="1173027"/>
    <lineage>
        <taxon>Bacteria</taxon>
        <taxon>Bacillati</taxon>
        <taxon>Cyanobacteriota</taxon>
        <taxon>Cyanophyceae</taxon>
        <taxon>Coleofasciculales</taxon>
        <taxon>Coleofasciculaceae</taxon>
        <taxon>Allocoleopsis</taxon>
        <taxon>Allocoleopsis franciscana</taxon>
    </lineage>
</organism>
<protein>
    <submittedName>
        <fullName evidence="1">Uncharacterized protein</fullName>
    </submittedName>
</protein>
<dbReference type="Proteomes" id="UP000010471">
    <property type="component" value="Chromosome"/>
</dbReference>
<dbReference type="AlphaFoldDB" id="K9WC59"/>
<dbReference type="Gene3D" id="3.90.550.10">
    <property type="entry name" value="Spore Coat Polysaccharide Biosynthesis Protein SpsA, Chain A"/>
    <property type="match status" value="1"/>
</dbReference>
<dbReference type="eggNOG" id="ENOG502Z9U0">
    <property type="taxonomic scope" value="Bacteria"/>
</dbReference>
<reference evidence="1 2" key="1">
    <citation type="submission" date="2012-06" db="EMBL/GenBank/DDBJ databases">
        <title>Finished chromosome of genome of Microcoleus sp. PCC 7113.</title>
        <authorList>
            <consortium name="US DOE Joint Genome Institute"/>
            <person name="Gugger M."/>
            <person name="Coursin T."/>
            <person name="Rippka R."/>
            <person name="Tandeau De Marsac N."/>
            <person name="Huntemann M."/>
            <person name="Wei C.-L."/>
            <person name="Han J."/>
            <person name="Detter J.C."/>
            <person name="Han C."/>
            <person name="Tapia R."/>
            <person name="Chen A."/>
            <person name="Kyrpides N."/>
            <person name="Mavromatis K."/>
            <person name="Markowitz V."/>
            <person name="Szeto E."/>
            <person name="Ivanova N."/>
            <person name="Pagani I."/>
            <person name="Pati A."/>
            <person name="Goodwin L."/>
            <person name="Nordberg H.P."/>
            <person name="Cantor M.N."/>
            <person name="Hua S.X."/>
            <person name="Woyke T."/>
            <person name="Kerfeld C.A."/>
        </authorList>
    </citation>
    <scope>NUCLEOTIDE SEQUENCE [LARGE SCALE GENOMIC DNA]</scope>
    <source>
        <strain evidence="1 2">PCC 7113</strain>
    </source>
</reference>
<gene>
    <name evidence="1" type="ORF">Mic7113_2165</name>
</gene>